<evidence type="ECO:0000256" key="1">
    <source>
        <dbReference type="ARBA" id="ARBA00009431"/>
    </source>
</evidence>
<dbReference type="SUPFAM" id="SSF53474">
    <property type="entry name" value="alpha/beta-Hydrolases"/>
    <property type="match status" value="1"/>
</dbReference>
<protein>
    <submittedName>
        <fullName evidence="2">Uncharacterized protein</fullName>
    </submittedName>
</protein>
<comment type="similarity">
    <text evidence="1">Belongs to the peptidase S10 family.</text>
</comment>
<reference evidence="2" key="4">
    <citation type="submission" date="2019-03" db="UniProtKB">
        <authorList>
            <consortium name="EnsemblPlants"/>
        </authorList>
    </citation>
    <scope>IDENTIFICATION</scope>
</reference>
<dbReference type="Gene3D" id="3.40.50.1820">
    <property type="entry name" value="alpha/beta hydrolase"/>
    <property type="match status" value="1"/>
</dbReference>
<evidence type="ECO:0000313" key="2">
    <source>
        <dbReference type="EnsemblPlants" id="AET4Gv20710800.23"/>
    </source>
</evidence>
<dbReference type="InterPro" id="IPR001563">
    <property type="entry name" value="Peptidase_S10"/>
</dbReference>
<organism evidence="2 3">
    <name type="scientific">Aegilops tauschii subsp. strangulata</name>
    <name type="common">Goatgrass</name>
    <dbReference type="NCBI Taxonomy" id="200361"/>
    <lineage>
        <taxon>Eukaryota</taxon>
        <taxon>Viridiplantae</taxon>
        <taxon>Streptophyta</taxon>
        <taxon>Embryophyta</taxon>
        <taxon>Tracheophyta</taxon>
        <taxon>Spermatophyta</taxon>
        <taxon>Magnoliopsida</taxon>
        <taxon>Liliopsida</taxon>
        <taxon>Poales</taxon>
        <taxon>Poaceae</taxon>
        <taxon>BOP clade</taxon>
        <taxon>Pooideae</taxon>
        <taxon>Triticodae</taxon>
        <taxon>Triticeae</taxon>
        <taxon>Triticinae</taxon>
        <taxon>Aegilops</taxon>
    </lineage>
</organism>
<accession>A0A453IWV0</accession>
<dbReference type="GO" id="GO:0004185">
    <property type="term" value="F:serine-type carboxypeptidase activity"/>
    <property type="evidence" value="ECO:0007669"/>
    <property type="project" value="InterPro"/>
</dbReference>
<dbReference type="InterPro" id="IPR029058">
    <property type="entry name" value="AB_hydrolase_fold"/>
</dbReference>
<reference evidence="3" key="2">
    <citation type="journal article" date="2017" name="Nat. Plants">
        <title>The Aegilops tauschii genome reveals multiple impacts of transposons.</title>
        <authorList>
            <person name="Zhao G."/>
            <person name="Zou C."/>
            <person name="Li K."/>
            <person name="Wang K."/>
            <person name="Li T."/>
            <person name="Gao L."/>
            <person name="Zhang X."/>
            <person name="Wang H."/>
            <person name="Yang Z."/>
            <person name="Liu X."/>
            <person name="Jiang W."/>
            <person name="Mao L."/>
            <person name="Kong X."/>
            <person name="Jiao Y."/>
            <person name="Jia J."/>
        </authorList>
    </citation>
    <scope>NUCLEOTIDE SEQUENCE [LARGE SCALE GENOMIC DNA]</scope>
    <source>
        <strain evidence="3">cv. AL8/78</strain>
    </source>
</reference>
<dbReference type="GO" id="GO:0006508">
    <property type="term" value="P:proteolysis"/>
    <property type="evidence" value="ECO:0007669"/>
    <property type="project" value="InterPro"/>
</dbReference>
<evidence type="ECO:0000313" key="3">
    <source>
        <dbReference type="Proteomes" id="UP000015105"/>
    </source>
</evidence>
<proteinExistence type="inferred from homology"/>
<reference evidence="2" key="5">
    <citation type="journal article" date="2021" name="G3 (Bethesda)">
        <title>Aegilops tauschii genome assembly Aet v5.0 features greater sequence contiguity and improved annotation.</title>
        <authorList>
            <person name="Wang L."/>
            <person name="Zhu T."/>
            <person name="Rodriguez J.C."/>
            <person name="Deal K.R."/>
            <person name="Dubcovsky J."/>
            <person name="McGuire P.E."/>
            <person name="Lux T."/>
            <person name="Spannagl M."/>
            <person name="Mayer K.F.X."/>
            <person name="Baldrich P."/>
            <person name="Meyers B.C."/>
            <person name="Huo N."/>
            <person name="Gu Y.Q."/>
            <person name="Zhou H."/>
            <person name="Devos K.M."/>
            <person name="Bennetzen J.L."/>
            <person name="Unver T."/>
            <person name="Budak H."/>
            <person name="Gulick P.J."/>
            <person name="Galiba G."/>
            <person name="Kalapos B."/>
            <person name="Nelson D.R."/>
            <person name="Li P."/>
            <person name="You F.M."/>
            <person name="Luo M.C."/>
            <person name="Dvorak J."/>
        </authorList>
    </citation>
    <scope>NUCLEOTIDE SEQUENCE [LARGE SCALE GENOMIC DNA]</scope>
    <source>
        <strain evidence="2">cv. AL8/78</strain>
    </source>
</reference>
<dbReference type="EnsemblPlants" id="AET4Gv20710800.23">
    <property type="protein sequence ID" value="AET4Gv20710800.23"/>
    <property type="gene ID" value="AET4Gv20710800"/>
</dbReference>
<keyword evidence="3" id="KW-1185">Reference proteome</keyword>
<reference evidence="2" key="3">
    <citation type="journal article" date="2017" name="Nature">
        <title>Genome sequence of the progenitor of the wheat D genome Aegilops tauschii.</title>
        <authorList>
            <person name="Luo M.C."/>
            <person name="Gu Y.Q."/>
            <person name="Puiu D."/>
            <person name="Wang H."/>
            <person name="Twardziok S.O."/>
            <person name="Deal K.R."/>
            <person name="Huo N."/>
            <person name="Zhu T."/>
            <person name="Wang L."/>
            <person name="Wang Y."/>
            <person name="McGuire P.E."/>
            <person name="Liu S."/>
            <person name="Long H."/>
            <person name="Ramasamy R.K."/>
            <person name="Rodriguez J.C."/>
            <person name="Van S.L."/>
            <person name="Yuan L."/>
            <person name="Wang Z."/>
            <person name="Xia Z."/>
            <person name="Xiao L."/>
            <person name="Anderson O.D."/>
            <person name="Ouyang S."/>
            <person name="Liang Y."/>
            <person name="Zimin A.V."/>
            <person name="Pertea G."/>
            <person name="Qi P."/>
            <person name="Bennetzen J.L."/>
            <person name="Dai X."/>
            <person name="Dawson M.W."/>
            <person name="Muller H.G."/>
            <person name="Kugler K."/>
            <person name="Rivarola-Duarte L."/>
            <person name="Spannagl M."/>
            <person name="Mayer K.F.X."/>
            <person name="Lu F.H."/>
            <person name="Bevan M.W."/>
            <person name="Leroy P."/>
            <person name="Li P."/>
            <person name="You F.M."/>
            <person name="Sun Q."/>
            <person name="Liu Z."/>
            <person name="Lyons E."/>
            <person name="Wicker T."/>
            <person name="Salzberg S.L."/>
            <person name="Devos K.M."/>
            <person name="Dvorak J."/>
        </authorList>
    </citation>
    <scope>NUCLEOTIDE SEQUENCE [LARGE SCALE GENOMIC DNA]</scope>
    <source>
        <strain evidence="2">cv. AL8/78</strain>
    </source>
</reference>
<dbReference type="Gramene" id="AET4Gv20710800.23">
    <property type="protein sequence ID" value="AET4Gv20710800.23"/>
    <property type="gene ID" value="AET4Gv20710800"/>
</dbReference>
<reference evidence="3" key="1">
    <citation type="journal article" date="2014" name="Science">
        <title>Ancient hybridizations among the ancestral genomes of bread wheat.</title>
        <authorList>
            <consortium name="International Wheat Genome Sequencing Consortium,"/>
            <person name="Marcussen T."/>
            <person name="Sandve S.R."/>
            <person name="Heier L."/>
            <person name="Spannagl M."/>
            <person name="Pfeifer M."/>
            <person name="Jakobsen K.S."/>
            <person name="Wulff B.B."/>
            <person name="Steuernagel B."/>
            <person name="Mayer K.F."/>
            <person name="Olsen O.A."/>
        </authorList>
    </citation>
    <scope>NUCLEOTIDE SEQUENCE [LARGE SCALE GENOMIC DNA]</scope>
    <source>
        <strain evidence="3">cv. AL8/78</strain>
    </source>
</reference>
<sequence>GIHSHSAVAADRSEVWGYVEIRHKVHLFWWYYKSPHRASSPIKAWPTILWLEGGLTSGCRV</sequence>
<dbReference type="Pfam" id="PF00450">
    <property type="entry name" value="Peptidase_S10"/>
    <property type="match status" value="1"/>
</dbReference>
<dbReference type="AlphaFoldDB" id="A0A453IWV0"/>
<name>A0A453IWV0_AEGTS</name>
<dbReference type="Proteomes" id="UP000015105">
    <property type="component" value="Chromosome 4D"/>
</dbReference>